<dbReference type="GO" id="GO:0032259">
    <property type="term" value="P:methylation"/>
    <property type="evidence" value="ECO:0007669"/>
    <property type="project" value="UniProtKB-KW"/>
</dbReference>
<dbReference type="PANTHER" id="PTHR43861">
    <property type="entry name" value="TRANS-ACONITATE 2-METHYLTRANSFERASE-RELATED"/>
    <property type="match status" value="1"/>
</dbReference>
<comment type="caution">
    <text evidence="1">The sequence shown here is derived from an EMBL/GenBank/DDBJ whole genome shotgun (WGS) entry which is preliminary data.</text>
</comment>
<name>A0A173RMR1_9FIRM</name>
<gene>
    <name evidence="1" type="ORF">GMA92_08075</name>
</gene>
<keyword evidence="1" id="KW-0808">Transferase</keyword>
<accession>A0A173RMR1</accession>
<dbReference type="InterPro" id="IPR013216">
    <property type="entry name" value="Methyltransf_11"/>
</dbReference>
<reference evidence="1 2" key="1">
    <citation type="journal article" date="2019" name="Nat. Med.">
        <title>A library of human gut bacterial isolates paired with longitudinal multiomics data enables mechanistic microbiome research.</title>
        <authorList>
            <person name="Poyet M."/>
            <person name="Groussin M."/>
            <person name="Gibbons S.M."/>
            <person name="Avila-Pacheco J."/>
            <person name="Jiang X."/>
            <person name="Kearney S.M."/>
            <person name="Perrotta A.R."/>
            <person name="Berdy B."/>
            <person name="Zhao S."/>
            <person name="Lieberman T.D."/>
            <person name="Swanson P.K."/>
            <person name="Smith M."/>
            <person name="Roesemann S."/>
            <person name="Alexander J.E."/>
            <person name="Rich S.A."/>
            <person name="Livny J."/>
            <person name="Vlamakis H."/>
            <person name="Clish C."/>
            <person name="Bullock K."/>
            <person name="Deik A."/>
            <person name="Scott J."/>
            <person name="Pierce K.A."/>
            <person name="Xavier R.J."/>
            <person name="Alm E.J."/>
        </authorList>
    </citation>
    <scope>NUCLEOTIDE SEQUENCE [LARGE SCALE GENOMIC DNA]</scope>
    <source>
        <strain evidence="1 2">BIOML-A198</strain>
    </source>
</reference>
<dbReference type="AlphaFoldDB" id="A0A173RMR1"/>
<keyword evidence="1" id="KW-0489">Methyltransferase</keyword>
<dbReference type="PANTHER" id="PTHR43861:SF1">
    <property type="entry name" value="TRANS-ACONITATE 2-METHYLTRANSFERASE"/>
    <property type="match status" value="1"/>
</dbReference>
<dbReference type="OrthoDB" id="9804312at2"/>
<dbReference type="EMBL" id="WMQE01000016">
    <property type="protein sequence ID" value="MTK21375.1"/>
    <property type="molecule type" value="Genomic_DNA"/>
</dbReference>
<dbReference type="Proteomes" id="UP000487649">
    <property type="component" value="Unassembled WGS sequence"/>
</dbReference>
<dbReference type="Gene3D" id="3.40.50.150">
    <property type="entry name" value="Vaccinia Virus protein VP39"/>
    <property type="match status" value="1"/>
</dbReference>
<dbReference type="CDD" id="cd02440">
    <property type="entry name" value="AdoMet_MTases"/>
    <property type="match status" value="1"/>
</dbReference>
<sequence>MTLDFYNQHAKEYFFQTVKADLSATYKKFLPFIKKEGLILDLGCGSGRDSYYFKQNGYQIVAVDGSKELATQASLLLGQPVLNQLFEDIQFNEEFDGVWACASLLHVSAKELPSILIKIRESLKKEGVFYISVKEGEGSGVEDGRFFQYYSPSQFHHLISQCGGLKIETAWSHTELRDEGNKVVWLNVIGRKL</sequence>
<dbReference type="GeneID" id="60059392"/>
<protein>
    <submittedName>
        <fullName evidence="1">Methyltransferase domain-containing protein</fullName>
    </submittedName>
</protein>
<dbReference type="Pfam" id="PF08241">
    <property type="entry name" value="Methyltransf_11"/>
    <property type="match status" value="1"/>
</dbReference>
<dbReference type="RefSeq" id="WP_006784873.1">
    <property type="nucleotide sequence ID" value="NZ_CABJBH010000003.1"/>
</dbReference>
<proteinExistence type="predicted"/>
<organism evidence="1 2">
    <name type="scientific">Turicibacter sanguinis</name>
    <dbReference type="NCBI Taxonomy" id="154288"/>
    <lineage>
        <taxon>Bacteria</taxon>
        <taxon>Bacillati</taxon>
        <taxon>Bacillota</taxon>
        <taxon>Erysipelotrichia</taxon>
        <taxon>Erysipelotrichales</taxon>
        <taxon>Turicibacteraceae</taxon>
        <taxon>Turicibacter</taxon>
    </lineage>
</organism>
<dbReference type="GO" id="GO:0008757">
    <property type="term" value="F:S-adenosylmethionine-dependent methyltransferase activity"/>
    <property type="evidence" value="ECO:0007669"/>
    <property type="project" value="InterPro"/>
</dbReference>
<dbReference type="SUPFAM" id="SSF53335">
    <property type="entry name" value="S-adenosyl-L-methionine-dependent methyltransferases"/>
    <property type="match status" value="1"/>
</dbReference>
<evidence type="ECO:0000313" key="1">
    <source>
        <dbReference type="EMBL" id="MTK21375.1"/>
    </source>
</evidence>
<evidence type="ECO:0000313" key="2">
    <source>
        <dbReference type="Proteomes" id="UP000487649"/>
    </source>
</evidence>
<dbReference type="InterPro" id="IPR029063">
    <property type="entry name" value="SAM-dependent_MTases_sf"/>
</dbReference>